<feature type="non-terminal residue" evidence="4">
    <location>
        <position position="107"/>
    </location>
</feature>
<evidence type="ECO:0000256" key="2">
    <source>
        <dbReference type="ARBA" id="ARBA00022741"/>
    </source>
</evidence>
<evidence type="ECO:0000313" key="4">
    <source>
        <dbReference type="EMBL" id="KAL1246883.1"/>
    </source>
</evidence>
<dbReference type="Gene3D" id="3.30.30.30">
    <property type="match status" value="1"/>
</dbReference>
<dbReference type="InterPro" id="IPR043129">
    <property type="entry name" value="ATPase_NBD"/>
</dbReference>
<dbReference type="Proteomes" id="UP001558613">
    <property type="component" value="Unassembled WGS sequence"/>
</dbReference>
<protein>
    <submittedName>
        <fullName evidence="4">Uncharacterized protein</fullName>
    </submittedName>
</protein>
<dbReference type="InterPro" id="IPR013126">
    <property type="entry name" value="Hsp_70_fam"/>
</dbReference>
<reference evidence="4 5" key="1">
    <citation type="submission" date="2023-09" db="EMBL/GenBank/DDBJ databases">
        <authorList>
            <person name="Wang M."/>
        </authorList>
    </citation>
    <scope>NUCLEOTIDE SEQUENCE [LARGE SCALE GENOMIC DNA]</scope>
    <source>
        <strain evidence="4">GT-2023</strain>
        <tissue evidence="4">Liver</tissue>
    </source>
</reference>
<keyword evidence="2" id="KW-0547">Nucleotide-binding</keyword>
<proteinExistence type="inferred from homology"/>
<comment type="caution">
    <text evidence="4">The sequence shown here is derived from an EMBL/GenBank/DDBJ whole genome shotgun (WGS) entry which is preliminary data.</text>
</comment>
<organism evidence="4 5">
    <name type="scientific">Cirrhinus molitorella</name>
    <name type="common">mud carp</name>
    <dbReference type="NCBI Taxonomy" id="172907"/>
    <lineage>
        <taxon>Eukaryota</taxon>
        <taxon>Metazoa</taxon>
        <taxon>Chordata</taxon>
        <taxon>Craniata</taxon>
        <taxon>Vertebrata</taxon>
        <taxon>Euteleostomi</taxon>
        <taxon>Actinopterygii</taxon>
        <taxon>Neopterygii</taxon>
        <taxon>Teleostei</taxon>
        <taxon>Ostariophysi</taxon>
        <taxon>Cypriniformes</taxon>
        <taxon>Cyprinidae</taxon>
        <taxon>Labeoninae</taxon>
        <taxon>Labeonini</taxon>
        <taxon>Cirrhinus</taxon>
    </lineage>
</organism>
<evidence type="ECO:0000256" key="3">
    <source>
        <dbReference type="ARBA" id="ARBA00022840"/>
    </source>
</evidence>
<evidence type="ECO:0000313" key="5">
    <source>
        <dbReference type="Proteomes" id="UP001558613"/>
    </source>
</evidence>
<keyword evidence="5" id="KW-1185">Reference proteome</keyword>
<keyword evidence="3" id="KW-0067">ATP-binding</keyword>
<dbReference type="Pfam" id="PF00012">
    <property type="entry name" value="HSP70"/>
    <property type="match status" value="1"/>
</dbReference>
<gene>
    <name evidence="4" type="ORF">QQF64_034742</name>
</gene>
<dbReference type="PANTHER" id="PTHR45639">
    <property type="entry name" value="HSC70CB, ISOFORM G-RELATED"/>
    <property type="match status" value="1"/>
</dbReference>
<comment type="similarity">
    <text evidence="1">Belongs to the heat shock protein 70 family.</text>
</comment>
<dbReference type="PANTHER" id="PTHR45639:SF8">
    <property type="entry name" value="HEAT SHOCK 70 KDA PROTEIN 4"/>
    <property type="match status" value="1"/>
</dbReference>
<dbReference type="Gene3D" id="3.30.420.40">
    <property type="match status" value="1"/>
</dbReference>
<dbReference type="EMBL" id="JAYMGO010000068">
    <property type="protein sequence ID" value="KAL1246883.1"/>
    <property type="molecule type" value="Genomic_DNA"/>
</dbReference>
<dbReference type="SUPFAM" id="SSF53067">
    <property type="entry name" value="Actin-like ATPase domain"/>
    <property type="match status" value="1"/>
</dbReference>
<name>A0ABR3L1Z1_9TELE</name>
<sequence>ACVSFGPRNRSIGAAAKSQMVTNCKNTVQGFKRFHGRAFSDPFVQNLKSSLVYELSQMPSGTTGIKVTYMEEEKVFSIEQITAMLLTKLKETAESALKKPVADCVIS</sequence>
<accession>A0ABR3L1Z1</accession>
<evidence type="ECO:0000256" key="1">
    <source>
        <dbReference type="ARBA" id="ARBA00007381"/>
    </source>
</evidence>
<feature type="non-terminal residue" evidence="4">
    <location>
        <position position="1"/>
    </location>
</feature>